<dbReference type="Pfam" id="PF00083">
    <property type="entry name" value="Sugar_tr"/>
    <property type="match status" value="1"/>
</dbReference>
<organism evidence="7 8">
    <name type="scientific">Desmophyllum pertusum</name>
    <dbReference type="NCBI Taxonomy" id="174260"/>
    <lineage>
        <taxon>Eukaryota</taxon>
        <taxon>Metazoa</taxon>
        <taxon>Cnidaria</taxon>
        <taxon>Anthozoa</taxon>
        <taxon>Hexacorallia</taxon>
        <taxon>Scleractinia</taxon>
        <taxon>Caryophylliina</taxon>
        <taxon>Caryophylliidae</taxon>
        <taxon>Desmophyllum</taxon>
    </lineage>
</organism>
<dbReference type="OrthoDB" id="5969161at2759"/>
<feature type="transmembrane region" description="Helical" evidence="5">
    <location>
        <begin position="326"/>
        <end position="344"/>
    </location>
</feature>
<dbReference type="EMBL" id="MU825897">
    <property type="protein sequence ID" value="KAJ7383540.1"/>
    <property type="molecule type" value="Genomic_DNA"/>
</dbReference>
<evidence type="ECO:0000256" key="2">
    <source>
        <dbReference type="ARBA" id="ARBA00022692"/>
    </source>
</evidence>
<feature type="transmembrane region" description="Helical" evidence="5">
    <location>
        <begin position="298"/>
        <end position="314"/>
    </location>
</feature>
<feature type="transmembrane region" description="Helical" evidence="5">
    <location>
        <begin position="21"/>
        <end position="44"/>
    </location>
</feature>
<dbReference type="PROSITE" id="PS50850">
    <property type="entry name" value="MFS"/>
    <property type="match status" value="1"/>
</dbReference>
<dbReference type="Proteomes" id="UP001163046">
    <property type="component" value="Unassembled WGS sequence"/>
</dbReference>
<evidence type="ECO:0000256" key="4">
    <source>
        <dbReference type="ARBA" id="ARBA00023136"/>
    </source>
</evidence>
<evidence type="ECO:0000256" key="1">
    <source>
        <dbReference type="ARBA" id="ARBA00004141"/>
    </source>
</evidence>
<dbReference type="PANTHER" id="PTHR24064">
    <property type="entry name" value="SOLUTE CARRIER FAMILY 22 MEMBER"/>
    <property type="match status" value="1"/>
</dbReference>
<feature type="transmembrane region" description="Helical" evidence="5">
    <location>
        <begin position="407"/>
        <end position="428"/>
    </location>
</feature>
<keyword evidence="4 5" id="KW-0472">Membrane</keyword>
<evidence type="ECO:0000256" key="3">
    <source>
        <dbReference type="ARBA" id="ARBA00022989"/>
    </source>
</evidence>
<dbReference type="PROSITE" id="PS00216">
    <property type="entry name" value="SUGAR_TRANSPORT_1"/>
    <property type="match status" value="2"/>
</dbReference>
<protein>
    <recommendedName>
        <fullName evidence="6">Major facilitator superfamily (MFS) profile domain-containing protein</fullName>
    </recommendedName>
</protein>
<dbReference type="InterPro" id="IPR020846">
    <property type="entry name" value="MFS_dom"/>
</dbReference>
<feature type="transmembrane region" description="Helical" evidence="5">
    <location>
        <begin position="132"/>
        <end position="150"/>
    </location>
</feature>
<keyword evidence="3 5" id="KW-1133">Transmembrane helix</keyword>
<dbReference type="InterPro" id="IPR005829">
    <property type="entry name" value="Sugar_transporter_CS"/>
</dbReference>
<sequence>MALTVDQVFDKIGSFGRYQRLLLLGCNGLIFLWLGFPMLIMTFLTADPGWKCVANSSECLFKGSLPASDKSRCNISRSEWTFTDDLTSVATEFDLVCDKAIYATIASSMIFLGFLLGGIVVGPFADKLGRRLTIYVFGFIIGVFSLLTAFPHAYWLFALFRFIIGFGVGGASIGIYVLVTEMVGVRHRSLIGVSLWYFWTLSLLVLDLLAYLIRDWRKLAIACGVPAIPIVVGWFITRESPRWLVLKGKLMEAEVVLKRIAEVNGKEMSKEQFCVPEKQRMGDLRDLFTSKKMTHKTLLSWYIWFVCGMVYYGVYLSTPNVGGNLYLNFFLTSIIEVFCIPLTIWSSDRFGRKKIIVGSLILAALSSVGAVLFTTEDNSDKVYYLRFLCFKYFYFSLLLQRMLAGRIIFSMIFAKVFITITFDLAYLYSAELFPTVIRNIGMGTSTGAARIGAFCSPYIVYLATVHRLLPYAIMGGNALLCGLLCFTLPETANQPTLETIDSQTPTTTSVNAVKEDSNRNINEEEKAALVPGEVLHLSNV</sequence>
<feature type="transmembrane region" description="Helical" evidence="5">
    <location>
        <begin position="356"/>
        <end position="375"/>
    </location>
</feature>
<dbReference type="InterPro" id="IPR005828">
    <property type="entry name" value="MFS_sugar_transport-like"/>
</dbReference>
<comment type="subcellular location">
    <subcellularLocation>
        <location evidence="1">Membrane</location>
        <topology evidence="1">Multi-pass membrane protein</topology>
    </subcellularLocation>
</comment>
<dbReference type="SUPFAM" id="SSF103473">
    <property type="entry name" value="MFS general substrate transporter"/>
    <property type="match status" value="1"/>
</dbReference>
<evidence type="ECO:0000313" key="7">
    <source>
        <dbReference type="EMBL" id="KAJ7383540.1"/>
    </source>
</evidence>
<feature type="transmembrane region" description="Helical" evidence="5">
    <location>
        <begin position="156"/>
        <end position="178"/>
    </location>
</feature>
<feature type="transmembrane region" description="Helical" evidence="5">
    <location>
        <begin position="100"/>
        <end position="125"/>
    </location>
</feature>
<comment type="caution">
    <text evidence="7">The sequence shown here is derived from an EMBL/GenBank/DDBJ whole genome shotgun (WGS) entry which is preliminary data.</text>
</comment>
<feature type="transmembrane region" description="Helical" evidence="5">
    <location>
        <begin position="381"/>
        <end position="400"/>
    </location>
</feature>
<name>A0A9W9ZLC9_9CNID</name>
<proteinExistence type="predicted"/>
<reference evidence="7" key="1">
    <citation type="submission" date="2023-01" db="EMBL/GenBank/DDBJ databases">
        <title>Genome assembly of the deep-sea coral Lophelia pertusa.</title>
        <authorList>
            <person name="Herrera S."/>
            <person name="Cordes E."/>
        </authorList>
    </citation>
    <scope>NUCLEOTIDE SEQUENCE</scope>
    <source>
        <strain evidence="7">USNM1676648</strain>
        <tissue evidence="7">Polyp</tissue>
    </source>
</reference>
<feature type="transmembrane region" description="Helical" evidence="5">
    <location>
        <begin position="219"/>
        <end position="237"/>
    </location>
</feature>
<dbReference type="Gene3D" id="1.20.1250.20">
    <property type="entry name" value="MFS general substrate transporter like domains"/>
    <property type="match status" value="1"/>
</dbReference>
<keyword evidence="2 5" id="KW-0812">Transmembrane</keyword>
<dbReference type="GO" id="GO:0022857">
    <property type="term" value="F:transmembrane transporter activity"/>
    <property type="evidence" value="ECO:0007669"/>
    <property type="project" value="InterPro"/>
</dbReference>
<dbReference type="AlphaFoldDB" id="A0A9W9ZLC9"/>
<feature type="transmembrane region" description="Helical" evidence="5">
    <location>
        <begin position="440"/>
        <end position="461"/>
    </location>
</feature>
<dbReference type="InterPro" id="IPR036259">
    <property type="entry name" value="MFS_trans_sf"/>
</dbReference>
<evidence type="ECO:0000313" key="8">
    <source>
        <dbReference type="Proteomes" id="UP001163046"/>
    </source>
</evidence>
<feature type="domain" description="Major facilitator superfamily (MFS) profile" evidence="6">
    <location>
        <begin position="21"/>
        <end position="493"/>
    </location>
</feature>
<feature type="transmembrane region" description="Helical" evidence="5">
    <location>
        <begin position="190"/>
        <end position="213"/>
    </location>
</feature>
<evidence type="ECO:0000259" key="6">
    <source>
        <dbReference type="PROSITE" id="PS50850"/>
    </source>
</evidence>
<dbReference type="PROSITE" id="PS00217">
    <property type="entry name" value="SUGAR_TRANSPORT_2"/>
    <property type="match status" value="1"/>
</dbReference>
<keyword evidence="8" id="KW-1185">Reference proteome</keyword>
<dbReference type="GO" id="GO:0016020">
    <property type="term" value="C:membrane"/>
    <property type="evidence" value="ECO:0007669"/>
    <property type="project" value="UniProtKB-SubCell"/>
</dbReference>
<accession>A0A9W9ZLC9</accession>
<evidence type="ECO:0000256" key="5">
    <source>
        <dbReference type="SAM" id="Phobius"/>
    </source>
</evidence>
<gene>
    <name evidence="7" type="ORF">OS493_027203</name>
</gene>